<dbReference type="PANTHER" id="PTHR41349">
    <property type="match status" value="1"/>
</dbReference>
<dbReference type="Gene3D" id="3.60.10.10">
    <property type="entry name" value="Endonuclease/exonuclease/phosphatase"/>
    <property type="match status" value="1"/>
</dbReference>
<dbReference type="InterPro" id="IPR005135">
    <property type="entry name" value="Endo/exonuclease/phosphatase"/>
</dbReference>
<feature type="signal peptide" evidence="1">
    <location>
        <begin position="1"/>
        <end position="25"/>
    </location>
</feature>
<dbReference type="GO" id="GO:0004527">
    <property type="term" value="F:exonuclease activity"/>
    <property type="evidence" value="ECO:0007669"/>
    <property type="project" value="UniProtKB-KW"/>
</dbReference>
<dbReference type="OrthoDB" id="4181857at2"/>
<dbReference type="EMBL" id="FOWW01000003">
    <property type="protein sequence ID" value="SFP67769.1"/>
    <property type="molecule type" value="Genomic_DNA"/>
</dbReference>
<accession>A0A1I5SAN2</accession>
<dbReference type="InterPro" id="IPR036691">
    <property type="entry name" value="Endo/exonu/phosph_ase_sf"/>
</dbReference>
<dbReference type="AlphaFoldDB" id="A0A1I5SAN2"/>
<feature type="domain" description="Endonuclease/exonuclease/phosphatase" evidence="2">
    <location>
        <begin position="34"/>
        <end position="318"/>
    </location>
</feature>
<sequence>MRAGRVLLAVVVLVGALTGAAPAHGGVPGALRVLTWNVYLGGHGVGPDNLDDLLDQVVELRPDVFFSVETYGSGPRIAEALTRRAGKGGYTGVQVTDHPAGRDNLWIFTRFRVTEVFDAAAGLSGDFHFGGARVQPRRGPALNLFALWLPYTNPWNGYLVDENAAGVRAGLPPRHSAADVAHAERAQTDHITDIVDRRLPAMLAGNTDPVLIGGDLNTLPADDWTPRWAGCPHHFGMSYPLRATRVLTDAGFVDTYRAANPDACTHPGATWSPLPTERLITEQRIDLTFARGPLEVRRAFVVAERMRRHGPGTFYSDHAAVVTDLALPR</sequence>
<dbReference type="STRING" id="587909.SAMN05421810_10373"/>
<dbReference type="PANTHER" id="PTHR41349:SF1">
    <property type="entry name" value="PROTEIN CBG08683"/>
    <property type="match status" value="1"/>
</dbReference>
<evidence type="ECO:0000313" key="3">
    <source>
        <dbReference type="EMBL" id="SFP67769.1"/>
    </source>
</evidence>
<evidence type="ECO:0000313" key="4">
    <source>
        <dbReference type="Proteomes" id="UP000198727"/>
    </source>
</evidence>
<dbReference type="GO" id="GO:0004519">
    <property type="term" value="F:endonuclease activity"/>
    <property type="evidence" value="ECO:0007669"/>
    <property type="project" value="UniProtKB-KW"/>
</dbReference>
<reference evidence="4" key="1">
    <citation type="submission" date="2016-10" db="EMBL/GenBank/DDBJ databases">
        <authorList>
            <person name="Varghese N."/>
            <person name="Submissions S."/>
        </authorList>
    </citation>
    <scope>NUCLEOTIDE SEQUENCE [LARGE SCALE GENOMIC DNA]</scope>
    <source>
        <strain evidence="4">CGMCC 4.5579</strain>
    </source>
</reference>
<name>A0A1I5SAN2_9PSEU</name>
<dbReference type="RefSeq" id="WP_092529771.1">
    <property type="nucleotide sequence ID" value="NZ_FOWW01000003.1"/>
</dbReference>
<keyword evidence="1" id="KW-0732">Signal</keyword>
<dbReference type="Pfam" id="PF03372">
    <property type="entry name" value="Exo_endo_phos"/>
    <property type="match status" value="1"/>
</dbReference>
<keyword evidence="3" id="KW-0540">Nuclease</keyword>
<gene>
    <name evidence="3" type="ORF">SAMN05421810_10373</name>
</gene>
<feature type="chain" id="PRO_5039449335" evidence="1">
    <location>
        <begin position="26"/>
        <end position="329"/>
    </location>
</feature>
<keyword evidence="3" id="KW-0255">Endonuclease</keyword>
<dbReference type="SUPFAM" id="SSF56219">
    <property type="entry name" value="DNase I-like"/>
    <property type="match status" value="1"/>
</dbReference>
<keyword evidence="3" id="KW-0378">Hydrolase</keyword>
<evidence type="ECO:0000256" key="1">
    <source>
        <dbReference type="SAM" id="SignalP"/>
    </source>
</evidence>
<proteinExistence type="predicted"/>
<dbReference type="Proteomes" id="UP000198727">
    <property type="component" value="Unassembled WGS sequence"/>
</dbReference>
<evidence type="ECO:0000259" key="2">
    <source>
        <dbReference type="Pfam" id="PF03372"/>
    </source>
</evidence>
<protein>
    <submittedName>
        <fullName evidence="3">Endonuclease/Exonuclease/phosphatase family protein</fullName>
    </submittedName>
</protein>
<keyword evidence="4" id="KW-1185">Reference proteome</keyword>
<organism evidence="3 4">
    <name type="scientific">Amycolatopsis arida</name>
    <dbReference type="NCBI Taxonomy" id="587909"/>
    <lineage>
        <taxon>Bacteria</taxon>
        <taxon>Bacillati</taxon>
        <taxon>Actinomycetota</taxon>
        <taxon>Actinomycetes</taxon>
        <taxon>Pseudonocardiales</taxon>
        <taxon>Pseudonocardiaceae</taxon>
        <taxon>Amycolatopsis</taxon>
    </lineage>
</organism>
<keyword evidence="3" id="KW-0269">Exonuclease</keyword>